<protein>
    <recommendedName>
        <fullName evidence="4">Protein kinase domain-containing protein</fullName>
    </recommendedName>
</protein>
<dbReference type="PANTHER" id="PTHR22988">
    <property type="entry name" value="MYOTONIC DYSTROPHY S/T KINASE-RELATED"/>
    <property type="match status" value="1"/>
</dbReference>
<evidence type="ECO:0000313" key="5">
    <source>
        <dbReference type="Ensembl" id="ENSCUSP00005019410.1"/>
    </source>
</evidence>
<reference evidence="5" key="3">
    <citation type="submission" date="2025-09" db="UniProtKB">
        <authorList>
            <consortium name="Ensembl"/>
        </authorList>
    </citation>
    <scope>IDENTIFICATION</scope>
</reference>
<evidence type="ECO:0000259" key="4">
    <source>
        <dbReference type="PROSITE" id="PS50011"/>
    </source>
</evidence>
<feature type="domain" description="Protein kinase" evidence="4">
    <location>
        <begin position="8"/>
        <end position="218"/>
    </location>
</feature>
<evidence type="ECO:0000256" key="2">
    <source>
        <dbReference type="ARBA" id="ARBA00022777"/>
    </source>
</evidence>
<keyword evidence="3" id="KW-0067">ATP-binding</keyword>
<keyword evidence="3" id="KW-0547">Nucleotide-binding</keyword>
<dbReference type="GO" id="GO:0005737">
    <property type="term" value="C:cytoplasm"/>
    <property type="evidence" value="ECO:0007669"/>
    <property type="project" value="UniProtKB-SubCell"/>
</dbReference>
<dbReference type="PANTHER" id="PTHR22988:SF79">
    <property type="entry name" value="LOW QUALITY PROTEIN: MYOTONIN-PROTEIN KINASE"/>
    <property type="match status" value="1"/>
</dbReference>
<dbReference type="GO" id="GO:0005856">
    <property type="term" value="C:cytoskeleton"/>
    <property type="evidence" value="ECO:0007669"/>
    <property type="project" value="TreeGrafter"/>
</dbReference>
<keyword evidence="1" id="KW-0723">Serine/threonine-protein kinase</keyword>
<keyword evidence="2" id="KW-0418">Kinase</keyword>
<dbReference type="SUPFAM" id="SSF56112">
    <property type="entry name" value="Protein kinase-like (PK-like)"/>
    <property type="match status" value="1"/>
</dbReference>
<dbReference type="GO" id="GO:0004674">
    <property type="term" value="F:protein serine/threonine kinase activity"/>
    <property type="evidence" value="ECO:0007669"/>
    <property type="project" value="UniProtKB-KW"/>
</dbReference>
<dbReference type="GO" id="GO:0005524">
    <property type="term" value="F:ATP binding"/>
    <property type="evidence" value="ECO:0007669"/>
    <property type="project" value="UniProtKB-UniRule"/>
</dbReference>
<dbReference type="SMART" id="SM00220">
    <property type="entry name" value="S_TKc"/>
    <property type="match status" value="1"/>
</dbReference>
<dbReference type="GO" id="GO:0031032">
    <property type="term" value="P:actomyosin structure organization"/>
    <property type="evidence" value="ECO:0007669"/>
    <property type="project" value="TreeGrafter"/>
</dbReference>
<evidence type="ECO:0000256" key="3">
    <source>
        <dbReference type="PROSITE-ProRule" id="PRU10141"/>
    </source>
</evidence>
<evidence type="ECO:0000313" key="6">
    <source>
        <dbReference type="Proteomes" id="UP000694563"/>
    </source>
</evidence>
<reference evidence="5" key="1">
    <citation type="submission" date="2020-10" db="EMBL/GenBank/DDBJ databases">
        <title>Catharus ustulatus (Swainson's thrush) genome, bCatUst1, primary haplotype v2.</title>
        <authorList>
            <person name="Delmore K."/>
            <person name="Vafadar M."/>
            <person name="Formenti G."/>
            <person name="Chow W."/>
            <person name="Pelan S."/>
            <person name="Howe K."/>
            <person name="Rhie A."/>
            <person name="Mountcastle J."/>
            <person name="Haase B."/>
            <person name="Fedrigo O."/>
            <person name="Jarvis E.D."/>
        </authorList>
    </citation>
    <scope>NUCLEOTIDE SEQUENCE [LARGE SCALE GENOMIC DNA]</scope>
</reference>
<dbReference type="InterPro" id="IPR011009">
    <property type="entry name" value="Kinase-like_dom_sf"/>
</dbReference>
<dbReference type="InterPro" id="IPR000719">
    <property type="entry name" value="Prot_kinase_dom"/>
</dbReference>
<dbReference type="Pfam" id="PF00069">
    <property type="entry name" value="Pkinase"/>
    <property type="match status" value="1"/>
</dbReference>
<proteinExistence type="predicted"/>
<dbReference type="InterPro" id="IPR017441">
    <property type="entry name" value="Protein_kinase_ATP_BS"/>
</dbReference>
<name>A0A8C3UQQ3_CATUS</name>
<dbReference type="AlphaFoldDB" id="A0A8C3UQQ3"/>
<dbReference type="InterPro" id="IPR050839">
    <property type="entry name" value="Rho-assoc_Ser/Thr_Kinase"/>
</dbReference>
<keyword evidence="6" id="KW-1185">Reference proteome</keyword>
<organism evidence="5 6">
    <name type="scientific">Catharus ustulatus</name>
    <name type="common">Russet-backed thrush</name>
    <name type="synonym">Hylocichla ustulatus</name>
    <dbReference type="NCBI Taxonomy" id="91951"/>
    <lineage>
        <taxon>Eukaryota</taxon>
        <taxon>Metazoa</taxon>
        <taxon>Chordata</taxon>
        <taxon>Craniata</taxon>
        <taxon>Vertebrata</taxon>
        <taxon>Euteleostomi</taxon>
        <taxon>Archelosauria</taxon>
        <taxon>Archosauria</taxon>
        <taxon>Dinosauria</taxon>
        <taxon>Saurischia</taxon>
        <taxon>Theropoda</taxon>
        <taxon>Coelurosauria</taxon>
        <taxon>Aves</taxon>
        <taxon>Neognathae</taxon>
        <taxon>Neoaves</taxon>
        <taxon>Telluraves</taxon>
        <taxon>Australaves</taxon>
        <taxon>Passeriformes</taxon>
        <taxon>Turdidae</taxon>
        <taxon>Catharus</taxon>
    </lineage>
</organism>
<dbReference type="PROSITE" id="PS50011">
    <property type="entry name" value="PROTEIN_KINASE_DOM"/>
    <property type="match status" value="1"/>
</dbReference>
<reference evidence="5" key="2">
    <citation type="submission" date="2025-08" db="UniProtKB">
        <authorList>
            <consortium name="Ensembl"/>
        </authorList>
    </citation>
    <scope>IDENTIFICATION</scope>
</reference>
<dbReference type="Gene3D" id="3.30.200.20">
    <property type="entry name" value="Phosphorylase Kinase, domain 1"/>
    <property type="match status" value="1"/>
</dbReference>
<sequence length="218" mass="24272">MQLQRGDFEILKVIGRGAFSEVAVVRMKESGQIYAMKIMNKWDMLRRGEVSCFREEREVLARGDRRWITRLHFAFQDPQCLYLVMEYYIGGDLLTLLSKFGDRLPLAMARFYLAELVMAIDSVHRLGYVHRCDIGDIGDSGDIGDIGDSGDIGDMGTLGTLGTWPSTPFIDWDMYTGVTLGTLGTLGTWPSTRCTAWDTCTGVTLGTLGTLGTWGHGH</sequence>
<feature type="binding site" evidence="3">
    <location>
        <position position="37"/>
    </location>
    <ligand>
        <name>ATP</name>
        <dbReference type="ChEBI" id="CHEBI:30616"/>
    </ligand>
</feature>
<accession>A0A8C3UQQ3</accession>
<dbReference type="Ensembl" id="ENSCUST00005020144.1">
    <property type="protein sequence ID" value="ENSCUSP00005019410.1"/>
    <property type="gene ID" value="ENSCUSG00005012427.1"/>
</dbReference>
<dbReference type="Gene3D" id="1.10.510.10">
    <property type="entry name" value="Transferase(Phosphotransferase) domain 1"/>
    <property type="match status" value="1"/>
</dbReference>
<keyword evidence="2" id="KW-0808">Transferase</keyword>
<dbReference type="PROSITE" id="PS00107">
    <property type="entry name" value="PROTEIN_KINASE_ATP"/>
    <property type="match status" value="1"/>
</dbReference>
<dbReference type="Proteomes" id="UP000694563">
    <property type="component" value="Chromosome 34"/>
</dbReference>
<evidence type="ECO:0000256" key="1">
    <source>
        <dbReference type="ARBA" id="ARBA00022527"/>
    </source>
</evidence>